<evidence type="ECO:0000313" key="2">
    <source>
        <dbReference type="EMBL" id="GHE60446.1"/>
    </source>
</evidence>
<evidence type="ECO:0000256" key="1">
    <source>
        <dbReference type="SAM" id="MobiDB-lite"/>
    </source>
</evidence>
<keyword evidence="3" id="KW-1185">Reference proteome</keyword>
<accession>A0A918ZMG4</accession>
<dbReference type="Proteomes" id="UP000641386">
    <property type="component" value="Unassembled WGS sequence"/>
</dbReference>
<proteinExistence type="predicted"/>
<feature type="compositionally biased region" description="Low complexity" evidence="1">
    <location>
        <begin position="61"/>
        <end position="71"/>
    </location>
</feature>
<gene>
    <name evidence="2" type="ORF">GCM10014715_12130</name>
</gene>
<reference evidence="2" key="1">
    <citation type="journal article" date="2014" name="Int. J. Syst. Evol. Microbiol.">
        <title>Complete genome sequence of Corynebacterium casei LMG S-19264T (=DSM 44701T), isolated from a smear-ripened cheese.</title>
        <authorList>
            <consortium name="US DOE Joint Genome Institute (JGI-PGF)"/>
            <person name="Walter F."/>
            <person name="Albersmeier A."/>
            <person name="Kalinowski J."/>
            <person name="Ruckert C."/>
        </authorList>
    </citation>
    <scope>NUCLEOTIDE SEQUENCE</scope>
    <source>
        <strain evidence="2">JCM 3302</strain>
    </source>
</reference>
<dbReference type="AlphaFoldDB" id="A0A918ZMG4"/>
<comment type="caution">
    <text evidence="2">The sequence shown here is derived from an EMBL/GenBank/DDBJ whole genome shotgun (WGS) entry which is preliminary data.</text>
</comment>
<evidence type="ECO:0000313" key="3">
    <source>
        <dbReference type="Proteomes" id="UP000641386"/>
    </source>
</evidence>
<name>A0A918ZMG4_9ACTN</name>
<reference evidence="2" key="2">
    <citation type="submission" date="2020-09" db="EMBL/GenBank/DDBJ databases">
        <authorList>
            <person name="Sun Q."/>
            <person name="Ohkuma M."/>
        </authorList>
    </citation>
    <scope>NUCLEOTIDE SEQUENCE</scope>
    <source>
        <strain evidence="2">JCM 3302</strain>
    </source>
</reference>
<dbReference type="EMBL" id="BNBC01000004">
    <property type="protein sequence ID" value="GHE60446.1"/>
    <property type="molecule type" value="Genomic_DNA"/>
</dbReference>
<protein>
    <submittedName>
        <fullName evidence="2">Uncharacterized protein</fullName>
    </submittedName>
</protein>
<organism evidence="2 3">
    <name type="scientific">Streptomyces spiralis</name>
    <dbReference type="NCBI Taxonomy" id="66376"/>
    <lineage>
        <taxon>Bacteria</taxon>
        <taxon>Bacillati</taxon>
        <taxon>Actinomycetota</taxon>
        <taxon>Actinomycetes</taxon>
        <taxon>Kitasatosporales</taxon>
        <taxon>Streptomycetaceae</taxon>
        <taxon>Streptomyces</taxon>
    </lineage>
</organism>
<feature type="region of interest" description="Disordered" evidence="1">
    <location>
        <begin position="29"/>
        <end position="72"/>
    </location>
</feature>
<feature type="compositionally biased region" description="Acidic residues" evidence="1">
    <location>
        <begin position="33"/>
        <end position="57"/>
    </location>
</feature>
<sequence length="130" mass="14001">MPGCCCSNSLPSAVKLSFREAAAKTVTVPVTFWEEDAADPDPDDDEPSDDDEEDAEEQPLRASRAAAPAPATCSVRVPGTERVITVSTPLVVHGRCRALPRPNSGRAVMIMPQVRAVSLLSHRMSWPICM</sequence>